<evidence type="ECO:0000259" key="1">
    <source>
        <dbReference type="SMART" id="SM00574"/>
    </source>
</evidence>
<sequence length="123" mass="14405">MMRCIRSHKKDFKKTVHVRSATTSVYLRVKHTPPRCGGFNGSLDLLRRRRKICHWSMSGRLSSEFVDRRYKQYYHQMQIIISSFQVIAEGGAAKTYTSLALEPNSCRFRCLRDAIDSQVTRFQ</sequence>
<name>A0A251VN00_HELAN</name>
<reference evidence="2 4" key="1">
    <citation type="journal article" date="2017" name="Nature">
        <title>The sunflower genome provides insights into oil metabolism, flowering and Asterid evolution.</title>
        <authorList>
            <person name="Badouin H."/>
            <person name="Gouzy J."/>
            <person name="Grassa C.J."/>
            <person name="Murat F."/>
            <person name="Staton S.E."/>
            <person name="Cottret L."/>
            <person name="Lelandais-Briere C."/>
            <person name="Owens G.L."/>
            <person name="Carrere S."/>
            <person name="Mayjonade B."/>
            <person name="Legrand L."/>
            <person name="Gill N."/>
            <person name="Kane N.C."/>
            <person name="Bowers J.E."/>
            <person name="Hubner S."/>
            <person name="Bellec A."/>
            <person name="Berard A."/>
            <person name="Berges H."/>
            <person name="Blanchet N."/>
            <person name="Boniface M.C."/>
            <person name="Brunel D."/>
            <person name="Catrice O."/>
            <person name="Chaidir N."/>
            <person name="Claudel C."/>
            <person name="Donnadieu C."/>
            <person name="Faraut T."/>
            <person name="Fievet G."/>
            <person name="Helmstetter N."/>
            <person name="King M."/>
            <person name="Knapp S.J."/>
            <person name="Lai Z."/>
            <person name="Le Paslier M.C."/>
            <person name="Lippi Y."/>
            <person name="Lorenzon L."/>
            <person name="Mandel J.R."/>
            <person name="Marage G."/>
            <person name="Marchand G."/>
            <person name="Marquand E."/>
            <person name="Bret-Mestries E."/>
            <person name="Morien E."/>
            <person name="Nambeesan S."/>
            <person name="Nguyen T."/>
            <person name="Pegot-Espagnet P."/>
            <person name="Pouilly N."/>
            <person name="Raftis F."/>
            <person name="Sallet E."/>
            <person name="Schiex T."/>
            <person name="Thomas J."/>
            <person name="Vandecasteele C."/>
            <person name="Vares D."/>
            <person name="Vear F."/>
            <person name="Vautrin S."/>
            <person name="Crespi M."/>
            <person name="Mangin B."/>
            <person name="Burke J.M."/>
            <person name="Salse J."/>
            <person name="Munos S."/>
            <person name="Vincourt P."/>
            <person name="Rieseberg L.H."/>
            <person name="Langlade N.B."/>
        </authorList>
    </citation>
    <scope>NUCLEOTIDE SEQUENCE [LARGE SCALE GENOMIC DNA]</scope>
    <source>
        <strain evidence="4">cv. SF193</strain>
        <tissue evidence="2">Leaves</tissue>
    </source>
</reference>
<dbReference type="AlphaFoldDB" id="A0A251VN00"/>
<proteinExistence type="predicted"/>
<keyword evidence="4" id="KW-1185">Reference proteome</keyword>
<evidence type="ECO:0000313" key="2">
    <source>
        <dbReference type="EMBL" id="KAF5821896.1"/>
    </source>
</evidence>
<dbReference type="InParanoid" id="A0A251VN00"/>
<organism evidence="3 4">
    <name type="scientific">Helianthus annuus</name>
    <name type="common">Common sunflower</name>
    <dbReference type="NCBI Taxonomy" id="4232"/>
    <lineage>
        <taxon>Eukaryota</taxon>
        <taxon>Viridiplantae</taxon>
        <taxon>Streptophyta</taxon>
        <taxon>Embryophyta</taxon>
        <taxon>Tracheophyta</taxon>
        <taxon>Spermatophyta</taxon>
        <taxon>Magnoliopsida</taxon>
        <taxon>eudicotyledons</taxon>
        <taxon>Gunneridae</taxon>
        <taxon>Pentapetalae</taxon>
        <taxon>asterids</taxon>
        <taxon>campanulids</taxon>
        <taxon>Asterales</taxon>
        <taxon>Asteraceae</taxon>
        <taxon>Asteroideae</taxon>
        <taxon>Heliantheae alliance</taxon>
        <taxon>Heliantheae</taxon>
        <taxon>Helianthus</taxon>
    </lineage>
</organism>
<feature type="domain" description="POX" evidence="1">
    <location>
        <begin position="1"/>
        <end position="117"/>
    </location>
</feature>
<dbReference type="InterPro" id="IPR006563">
    <property type="entry name" value="POX_dom"/>
</dbReference>
<protein>
    <submittedName>
        <fullName evidence="2 3">POX domain-containing protein</fullName>
    </submittedName>
</protein>
<dbReference type="EMBL" id="MNCJ02000316">
    <property type="protein sequence ID" value="KAF5821896.1"/>
    <property type="molecule type" value="Genomic_DNA"/>
</dbReference>
<gene>
    <name evidence="3" type="ORF">HannXRQ_Chr01g0013491</name>
    <name evidence="2" type="ORF">HanXRQr2_Chr01g0020171</name>
</gene>
<dbReference type="Gramene" id="mRNA:HanXRQr2_Chr01g0020171">
    <property type="protein sequence ID" value="mRNA:HanXRQr2_Chr01g0020171"/>
    <property type="gene ID" value="HanXRQr2_Chr01g0020171"/>
</dbReference>
<evidence type="ECO:0000313" key="3">
    <source>
        <dbReference type="EMBL" id="OTG36950.1"/>
    </source>
</evidence>
<accession>A0A251VN00</accession>
<dbReference type="SMART" id="SM00574">
    <property type="entry name" value="POX"/>
    <property type="match status" value="1"/>
</dbReference>
<dbReference type="Pfam" id="PF07526">
    <property type="entry name" value="POX"/>
    <property type="match status" value="1"/>
</dbReference>
<evidence type="ECO:0000313" key="4">
    <source>
        <dbReference type="Proteomes" id="UP000215914"/>
    </source>
</evidence>
<dbReference type="GO" id="GO:0005634">
    <property type="term" value="C:nucleus"/>
    <property type="evidence" value="ECO:0000318"/>
    <property type="project" value="GO_Central"/>
</dbReference>
<dbReference type="Proteomes" id="UP000215914">
    <property type="component" value="Chromosome 1"/>
</dbReference>
<dbReference type="EMBL" id="CM007890">
    <property type="protein sequence ID" value="OTG36950.1"/>
    <property type="molecule type" value="Genomic_DNA"/>
</dbReference>
<reference evidence="3" key="2">
    <citation type="submission" date="2017-02" db="EMBL/GenBank/DDBJ databases">
        <title>Sunflower complete genome.</title>
        <authorList>
            <person name="Langlade N."/>
            <person name="Munos S."/>
        </authorList>
    </citation>
    <scope>NUCLEOTIDE SEQUENCE [LARGE SCALE GENOMIC DNA]</scope>
    <source>
        <tissue evidence="3">Leaves</tissue>
    </source>
</reference>
<reference evidence="2" key="3">
    <citation type="submission" date="2020-06" db="EMBL/GenBank/DDBJ databases">
        <title>Helianthus annuus Genome sequencing and assembly Release 2.</title>
        <authorList>
            <person name="Gouzy J."/>
            <person name="Langlade N."/>
            <person name="Munos S."/>
        </authorList>
    </citation>
    <scope>NUCLEOTIDE SEQUENCE</scope>
    <source>
        <tissue evidence="2">Leaves</tissue>
    </source>
</reference>